<dbReference type="GO" id="GO:0003682">
    <property type="term" value="F:chromatin binding"/>
    <property type="evidence" value="ECO:0007669"/>
    <property type="project" value="TreeGrafter"/>
</dbReference>
<name>U4UUY6_DENPD</name>
<dbReference type="OrthoDB" id="10038475at2759"/>
<feature type="domain" description="Condensin-2 complex subunit H2 C-terminal" evidence="2">
    <location>
        <begin position="895"/>
        <end position="999"/>
    </location>
</feature>
<dbReference type="PANTHER" id="PTHR14324:SF3">
    <property type="entry name" value="CONDENSIN-2 COMPLEX SUBUNIT H2"/>
    <property type="match status" value="1"/>
</dbReference>
<feature type="region of interest" description="Disordered" evidence="1">
    <location>
        <begin position="502"/>
        <end position="575"/>
    </location>
</feature>
<feature type="compositionally biased region" description="Polar residues" evidence="1">
    <location>
        <begin position="820"/>
        <end position="850"/>
    </location>
</feature>
<feature type="region of interest" description="Disordered" evidence="1">
    <location>
        <begin position="1022"/>
        <end position="1062"/>
    </location>
</feature>
<dbReference type="AlphaFoldDB" id="U4UUY6"/>
<reference evidence="3 4" key="1">
    <citation type="journal article" date="2013" name="Genome Biol.">
        <title>Draft genome of the mountain pine beetle, Dendroctonus ponderosae Hopkins, a major forest pest.</title>
        <authorList>
            <person name="Keeling C.I."/>
            <person name="Yuen M.M."/>
            <person name="Liao N.Y."/>
            <person name="Docking T.R."/>
            <person name="Chan S.K."/>
            <person name="Taylor G.A."/>
            <person name="Palmquist D.L."/>
            <person name="Jackman S.D."/>
            <person name="Nguyen A."/>
            <person name="Li M."/>
            <person name="Henderson H."/>
            <person name="Janes J.K."/>
            <person name="Zhao Y."/>
            <person name="Pandoh P."/>
            <person name="Moore R."/>
            <person name="Sperling F.A."/>
            <person name="Huber D.P."/>
            <person name="Birol I."/>
            <person name="Jones S.J."/>
            <person name="Bohlmann J."/>
        </authorList>
    </citation>
    <scope>NUCLEOTIDE SEQUENCE</scope>
</reference>
<dbReference type="GO" id="GO:0005634">
    <property type="term" value="C:nucleus"/>
    <property type="evidence" value="ECO:0007669"/>
    <property type="project" value="TreeGrafter"/>
</dbReference>
<feature type="region of interest" description="Disordered" evidence="1">
    <location>
        <begin position="796"/>
        <end position="869"/>
    </location>
</feature>
<feature type="compositionally biased region" description="Basic and acidic residues" evidence="1">
    <location>
        <begin position="767"/>
        <end position="782"/>
    </location>
</feature>
<dbReference type="GO" id="GO:0010032">
    <property type="term" value="P:meiotic chromosome condensation"/>
    <property type="evidence" value="ECO:0007669"/>
    <property type="project" value="TreeGrafter"/>
</dbReference>
<dbReference type="PANTHER" id="PTHR14324">
    <property type="entry name" value="CONDENSIN-2 COMPLEX SUBUNIT H2"/>
    <property type="match status" value="1"/>
</dbReference>
<feature type="compositionally biased region" description="Polar residues" evidence="1">
    <location>
        <begin position="533"/>
        <end position="543"/>
    </location>
</feature>
<feature type="region of interest" description="Disordered" evidence="1">
    <location>
        <begin position="747"/>
        <end position="782"/>
    </location>
</feature>
<evidence type="ECO:0000313" key="4">
    <source>
        <dbReference type="Proteomes" id="UP000030742"/>
    </source>
</evidence>
<proteinExistence type="predicted"/>
<evidence type="ECO:0000259" key="2">
    <source>
        <dbReference type="Pfam" id="PF16858"/>
    </source>
</evidence>
<protein>
    <recommendedName>
        <fullName evidence="2">Condensin-2 complex subunit H2 C-terminal domain-containing protein</fullName>
    </recommendedName>
</protein>
<dbReference type="Proteomes" id="UP000030742">
    <property type="component" value="Unassembled WGS sequence"/>
</dbReference>
<feature type="compositionally biased region" description="Basic and acidic residues" evidence="1">
    <location>
        <begin position="547"/>
        <end position="564"/>
    </location>
</feature>
<dbReference type="STRING" id="77166.U4UUY6"/>
<evidence type="ECO:0000313" key="3">
    <source>
        <dbReference type="EMBL" id="ERL94036.1"/>
    </source>
</evidence>
<dbReference type="EMBL" id="KB632375">
    <property type="protein sequence ID" value="ERL94036.1"/>
    <property type="molecule type" value="Genomic_DNA"/>
</dbReference>
<dbReference type="InterPro" id="IPR031737">
    <property type="entry name" value="CNDH2_C"/>
</dbReference>
<feature type="compositionally biased region" description="Acidic residues" evidence="1">
    <location>
        <begin position="755"/>
        <end position="766"/>
    </location>
</feature>
<feature type="compositionally biased region" description="Polar residues" evidence="1">
    <location>
        <begin position="1038"/>
        <end position="1058"/>
    </location>
</feature>
<gene>
    <name evidence="3" type="ORF">D910_11319</name>
</gene>
<dbReference type="Pfam" id="PF16858">
    <property type="entry name" value="CNDH2_C"/>
    <property type="match status" value="1"/>
</dbReference>
<dbReference type="GO" id="GO:0051306">
    <property type="term" value="P:mitotic sister chromatid separation"/>
    <property type="evidence" value="ECO:0007669"/>
    <property type="project" value="TreeGrafter"/>
</dbReference>
<organism evidence="3 4">
    <name type="scientific">Dendroctonus ponderosae</name>
    <name type="common">Mountain pine beetle</name>
    <dbReference type="NCBI Taxonomy" id="77166"/>
    <lineage>
        <taxon>Eukaryota</taxon>
        <taxon>Metazoa</taxon>
        <taxon>Ecdysozoa</taxon>
        <taxon>Arthropoda</taxon>
        <taxon>Hexapoda</taxon>
        <taxon>Insecta</taxon>
        <taxon>Pterygota</taxon>
        <taxon>Neoptera</taxon>
        <taxon>Endopterygota</taxon>
        <taxon>Coleoptera</taxon>
        <taxon>Polyphaga</taxon>
        <taxon>Cucujiformia</taxon>
        <taxon>Curculionidae</taxon>
        <taxon>Scolytinae</taxon>
        <taxon>Dendroctonus</taxon>
    </lineage>
</organism>
<sequence>MSFAEDALLLQSCGQLYAKRVDKLWDELLQFHTRMVSYDGSTAKYCTDSDKREARNKEIAKLEERLNRGKRKKIVLARPEEEAAPVNGLALFDIEQECVDELFDNVTFPFPEDDPACEEEPETPFDFDFEAIDEWRAINDIGTMKKKKGAAIIPRLWHITTDYDFDLNTFLLQTQAPLFTIGPTQKSTIREKKSLFRVIMCAYVLKKKWFIKNKVDPTAPYETYKESWEKYQQEFFADEQRKIQNMPQRTSAELLRFYKALARKEELAREQVEKLKEMGVENLPGVTFDNVIVAPTAEGYTGIFNSYTPEEFLNNPDEKPPVKGALHIISNKQSKFMFFVNIEANVSAKAIAPAVCEGDHEAELSELLEDPLKDFVPLKESVATKESSFKPYALVGEELNFLELRWRSPLAIIKLTRDYSHGDPTISPDTFPDELQVLDGSDGELSSTSRTATSMADLFKPLDGSSDVRFVDAERSRNFALFQLIKSIYYARPDTVLLGQNADTATDKPRSDSGYFDGTFGDDDSDHEANHGSAANGTETSFEFDNETNKNTEEAAVQDSREPPETTISQSNTEIECSTIETSKFSDLTIELTNLSKYDIAQLRNISVDRAAMNRSIKEFTKQGSSDPDSLYQALENSYFEQTDDMTSIVYDKANSDVDVPCHGDFIIFLGYFDKENEIDAMEFKKAELKSRKRKLVVTDVGEPWPKRKTLSKQQVEKLKRSRIVPVNEQKWESFFSINYQAESGEGDIKRVEYESDSEEESEDEDISNHEDQASSECETTHTDLKIHVSDYSIENGAKENNSDPERPELSQDSGVEVSRSLNTSVEDSPSQPLAEENSTSNQVTPTSATPGCPDLRNGAIYPDLRDGTCSEDTLPDVFEIEEEPRKLTAAEEEAEKTRARVEEWCTYITAKLKKVEEKDFNIHEYGTKIINNMDINETKPFGSFVRGKSSAEVVRFFTSSLQLASTLNVEICGAQKGKLSNDTFQLKLLSKERYHEHLQNYQAPSEENLPNKLEKIKEIRMQNKKSQSLKRKAPQPKEQQSSTRKNSSKTSVPSQTPKKSKILKYNMLKGSDQDSVPIGASTSEEDLRYMQPSTSSQADLMDQQDVLDSAIFEIHGPSRISVDSGFMPSCDEDFLEQFEQLQHMSENCSSTVNTPTIIG</sequence>
<dbReference type="InterPro" id="IPR031739">
    <property type="entry name" value="Ncaph2"/>
</dbReference>
<accession>U4UUY6</accession>
<dbReference type="GO" id="GO:0000796">
    <property type="term" value="C:condensin complex"/>
    <property type="evidence" value="ECO:0007669"/>
    <property type="project" value="TreeGrafter"/>
</dbReference>
<feature type="compositionally biased region" description="Polar residues" evidence="1">
    <location>
        <begin position="566"/>
        <end position="575"/>
    </location>
</feature>
<evidence type="ECO:0000256" key="1">
    <source>
        <dbReference type="SAM" id="MobiDB-lite"/>
    </source>
</evidence>
<feature type="compositionally biased region" description="Basic and acidic residues" evidence="1">
    <location>
        <begin position="797"/>
        <end position="810"/>
    </location>
</feature>